<protein>
    <submittedName>
        <fullName evidence="1">Uncharacterized protein</fullName>
    </submittedName>
</protein>
<sequence>MVCGDGEREAGDAEVLDLADDPCALSAGVGGRLGLEVHPSRATQAEAAQVGRRDLEVAVLRRVPIRYQQVAEASDNAARRS</sequence>
<comment type="caution">
    <text evidence="1">The sequence shown here is derived from an EMBL/GenBank/DDBJ whole genome shotgun (WGS) entry which is preliminary data.</text>
</comment>
<dbReference type="EMBL" id="BAABGU010000002">
    <property type="protein sequence ID" value="GAA4563397.1"/>
    <property type="molecule type" value="Genomic_DNA"/>
</dbReference>
<organism evidence="1 2">
    <name type="scientific">Micromonospora coerulea</name>
    <dbReference type="NCBI Taxonomy" id="47856"/>
    <lineage>
        <taxon>Bacteria</taxon>
        <taxon>Bacillati</taxon>
        <taxon>Actinomycetota</taxon>
        <taxon>Actinomycetes</taxon>
        <taxon>Micromonosporales</taxon>
        <taxon>Micromonosporaceae</taxon>
        <taxon>Micromonospora</taxon>
    </lineage>
</organism>
<proteinExistence type="predicted"/>
<dbReference type="Proteomes" id="UP001500307">
    <property type="component" value="Unassembled WGS sequence"/>
</dbReference>
<keyword evidence="2" id="KW-1185">Reference proteome</keyword>
<evidence type="ECO:0000313" key="1">
    <source>
        <dbReference type="EMBL" id="GAA4563397.1"/>
    </source>
</evidence>
<name>A0ABP8S7A4_9ACTN</name>
<accession>A0ABP8S7A4</accession>
<reference evidence="2" key="1">
    <citation type="journal article" date="2019" name="Int. J. Syst. Evol. Microbiol.">
        <title>The Global Catalogue of Microorganisms (GCM) 10K type strain sequencing project: providing services to taxonomists for standard genome sequencing and annotation.</title>
        <authorList>
            <consortium name="The Broad Institute Genomics Platform"/>
            <consortium name="The Broad Institute Genome Sequencing Center for Infectious Disease"/>
            <person name="Wu L."/>
            <person name="Ma J."/>
        </authorList>
    </citation>
    <scope>NUCLEOTIDE SEQUENCE [LARGE SCALE GENOMIC DNA]</scope>
    <source>
        <strain evidence="2">JCM 3175</strain>
    </source>
</reference>
<evidence type="ECO:0000313" key="2">
    <source>
        <dbReference type="Proteomes" id="UP001500307"/>
    </source>
</evidence>
<gene>
    <name evidence="1" type="ORF">GCM10023176_07270</name>
</gene>